<evidence type="ECO:0000256" key="1">
    <source>
        <dbReference type="SAM" id="MobiDB-lite"/>
    </source>
</evidence>
<dbReference type="RefSeq" id="XP_007404772.1">
    <property type="nucleotide sequence ID" value="XM_007404710.1"/>
</dbReference>
<reference evidence="3" key="1">
    <citation type="journal article" date="2011" name="Proc. Natl. Acad. Sci. U.S.A.">
        <title>Obligate biotrophy features unraveled by the genomic analysis of rust fungi.</title>
        <authorList>
            <person name="Duplessis S."/>
            <person name="Cuomo C.A."/>
            <person name="Lin Y.-C."/>
            <person name="Aerts A."/>
            <person name="Tisserant E."/>
            <person name="Veneault-Fourrey C."/>
            <person name="Joly D.L."/>
            <person name="Hacquard S."/>
            <person name="Amselem J."/>
            <person name="Cantarel B.L."/>
            <person name="Chiu R."/>
            <person name="Coutinho P.M."/>
            <person name="Feau N."/>
            <person name="Field M."/>
            <person name="Frey P."/>
            <person name="Gelhaye E."/>
            <person name="Goldberg J."/>
            <person name="Grabherr M.G."/>
            <person name="Kodira C.D."/>
            <person name="Kohler A."/>
            <person name="Kuees U."/>
            <person name="Lindquist E.A."/>
            <person name="Lucas S.M."/>
            <person name="Mago R."/>
            <person name="Mauceli E."/>
            <person name="Morin E."/>
            <person name="Murat C."/>
            <person name="Pangilinan J.L."/>
            <person name="Park R."/>
            <person name="Pearson M."/>
            <person name="Quesneville H."/>
            <person name="Rouhier N."/>
            <person name="Sakthikumar S."/>
            <person name="Salamov A.A."/>
            <person name="Schmutz J."/>
            <person name="Selles B."/>
            <person name="Shapiro H."/>
            <person name="Tanguay P."/>
            <person name="Tuskan G.A."/>
            <person name="Henrissat B."/>
            <person name="Van de Peer Y."/>
            <person name="Rouze P."/>
            <person name="Ellis J.G."/>
            <person name="Dodds P.N."/>
            <person name="Schein J.E."/>
            <person name="Zhong S."/>
            <person name="Hamelin R.C."/>
            <person name="Grigoriev I.V."/>
            <person name="Szabo L.J."/>
            <person name="Martin F."/>
        </authorList>
    </citation>
    <scope>NUCLEOTIDE SEQUENCE [LARGE SCALE GENOMIC DNA]</scope>
    <source>
        <strain evidence="3">98AG31 / pathotype 3-4-7</strain>
    </source>
</reference>
<name>F4R6U0_MELLP</name>
<feature type="region of interest" description="Disordered" evidence="1">
    <location>
        <begin position="585"/>
        <end position="648"/>
    </location>
</feature>
<dbReference type="Proteomes" id="UP000001072">
    <property type="component" value="Unassembled WGS sequence"/>
</dbReference>
<protein>
    <submittedName>
        <fullName evidence="2">Uncharacterized protein</fullName>
    </submittedName>
</protein>
<dbReference type="InParanoid" id="F4R6U0"/>
<keyword evidence="3" id="KW-1185">Reference proteome</keyword>
<dbReference type="HOGENOM" id="CLU_422762_0_0_1"/>
<dbReference type="OrthoDB" id="10543368at2759"/>
<dbReference type="EMBL" id="GL883091">
    <property type="protein sequence ID" value="EGG12397.1"/>
    <property type="molecule type" value="Genomic_DNA"/>
</dbReference>
<gene>
    <name evidence="2" type="ORF">MELLADRAFT_101743</name>
</gene>
<dbReference type="GeneID" id="18921465"/>
<organism evidence="3">
    <name type="scientific">Melampsora larici-populina (strain 98AG31 / pathotype 3-4-7)</name>
    <name type="common">Poplar leaf rust fungus</name>
    <dbReference type="NCBI Taxonomy" id="747676"/>
    <lineage>
        <taxon>Eukaryota</taxon>
        <taxon>Fungi</taxon>
        <taxon>Dikarya</taxon>
        <taxon>Basidiomycota</taxon>
        <taxon>Pucciniomycotina</taxon>
        <taxon>Pucciniomycetes</taxon>
        <taxon>Pucciniales</taxon>
        <taxon>Melampsoraceae</taxon>
        <taxon>Melampsora</taxon>
    </lineage>
</organism>
<dbReference type="AlphaFoldDB" id="F4R6U0"/>
<evidence type="ECO:0000313" key="3">
    <source>
        <dbReference type="Proteomes" id="UP000001072"/>
    </source>
</evidence>
<evidence type="ECO:0000313" key="2">
    <source>
        <dbReference type="EMBL" id="EGG12397.1"/>
    </source>
</evidence>
<dbReference type="KEGG" id="mlr:MELLADRAFT_101743"/>
<dbReference type="VEuPathDB" id="FungiDB:MELLADRAFT_101743"/>
<feature type="region of interest" description="Disordered" evidence="1">
    <location>
        <begin position="308"/>
        <end position="328"/>
    </location>
</feature>
<accession>F4R6U0</accession>
<feature type="compositionally biased region" description="Low complexity" evidence="1">
    <location>
        <begin position="611"/>
        <end position="642"/>
    </location>
</feature>
<proteinExistence type="predicted"/>
<sequence length="648" mass="72507">MRMNENEQGDSDEQEREGNIHDIWRKEINPNIASIFWRDGKGSCVCKKSGFYEVLSTRIRFCVDGGPRENFNSASHKEIVLPRLTLGWNVSFMLIGLHPDLGHKTRIHKTGLKESGHQDHPEDYQKQCLLLPILSQLHSTSQTFSPNKYSRPLLWDIVKKIVLYSYAHIGHGHQVQLLAPGNIFNRISVKIFSTSLKLITQKVAPTSKFCRNDCATSPVVLGVYPRTSAGPYVHCSQLPLFADDSCKDDNSSRSVADVELIDLSTTDEEALNFWESGRVNHETERHISLTDGKISDSSSIIESISMKPQQPLTEEHAPSDIPATTSASSRSFEFGSLDRVSENNCPLSEFGTEFIDDVMNDMKNRKPSSSTSNVPLSIRPACTSPEQLKVHRKTHFDRIMTTENWNEAYQQILREFQHEVHDQEYQNCDEVELSFSSLDPISQQSLSAPSSPLNPGYESQTAAQPFAPFNVVSEEAQACWRSIPDHLKTIEHWNAGFNENIRQMQMGPEEEDEPGHSPDPFSTIAALESQSEDAESDLEFVQPPGISNFKEEFEDFHKSPDAKNSSHWRTSSIGALLDLEWKDAAKQPSDKPEVGLTHIPPDFPPSHERNLSLCSSIGSSSSLSSVSTQQSPIIPSPTLISSNTFVSN</sequence>